<reference evidence="1" key="1">
    <citation type="journal article" date="2014" name="Int. J. Syst. Evol. Microbiol.">
        <title>Complete genome sequence of Corynebacterium casei LMG S-19264T (=DSM 44701T), isolated from a smear-ripened cheese.</title>
        <authorList>
            <consortium name="US DOE Joint Genome Institute (JGI-PGF)"/>
            <person name="Walter F."/>
            <person name="Albersmeier A."/>
            <person name="Kalinowski J."/>
            <person name="Ruckert C."/>
        </authorList>
    </citation>
    <scope>NUCLEOTIDE SEQUENCE</scope>
    <source>
        <strain evidence="1">CGMCC 1.12997</strain>
    </source>
</reference>
<keyword evidence="2" id="KW-1185">Reference proteome</keyword>
<organism evidence="1 2">
    <name type="scientific">Edaphobacter dinghuensis</name>
    <dbReference type="NCBI Taxonomy" id="1560005"/>
    <lineage>
        <taxon>Bacteria</taxon>
        <taxon>Pseudomonadati</taxon>
        <taxon>Acidobacteriota</taxon>
        <taxon>Terriglobia</taxon>
        <taxon>Terriglobales</taxon>
        <taxon>Acidobacteriaceae</taxon>
        <taxon>Edaphobacter</taxon>
    </lineage>
</organism>
<proteinExistence type="predicted"/>
<gene>
    <name evidence="1" type="ORF">GCM10011585_30820</name>
</gene>
<dbReference type="EMBL" id="BMGT01000003">
    <property type="protein sequence ID" value="GGG84848.1"/>
    <property type="molecule type" value="Genomic_DNA"/>
</dbReference>
<sequence length="58" mass="5803">MGFLEDAEKIAGAVVAVEGAEKLDPNASILTEGAAAVAGFEGAGAIADHFEKKDDNNG</sequence>
<name>A0A917HP33_9BACT</name>
<evidence type="ECO:0000313" key="1">
    <source>
        <dbReference type="EMBL" id="GGG84848.1"/>
    </source>
</evidence>
<evidence type="ECO:0000313" key="2">
    <source>
        <dbReference type="Proteomes" id="UP000647241"/>
    </source>
</evidence>
<dbReference type="AlphaFoldDB" id="A0A917HP33"/>
<reference evidence="1" key="2">
    <citation type="submission" date="2020-09" db="EMBL/GenBank/DDBJ databases">
        <authorList>
            <person name="Sun Q."/>
            <person name="Zhou Y."/>
        </authorList>
    </citation>
    <scope>NUCLEOTIDE SEQUENCE</scope>
    <source>
        <strain evidence="1">CGMCC 1.12997</strain>
    </source>
</reference>
<accession>A0A917HP33</accession>
<dbReference type="Proteomes" id="UP000647241">
    <property type="component" value="Unassembled WGS sequence"/>
</dbReference>
<comment type="caution">
    <text evidence="1">The sequence shown here is derived from an EMBL/GenBank/DDBJ whole genome shotgun (WGS) entry which is preliminary data.</text>
</comment>
<protein>
    <submittedName>
        <fullName evidence="1">Uncharacterized protein</fullName>
    </submittedName>
</protein>
<dbReference type="RefSeq" id="WP_188555052.1">
    <property type="nucleotide sequence ID" value="NZ_BMGT01000003.1"/>
</dbReference>